<feature type="domain" description="Ubiquitin-like" evidence="1">
    <location>
        <begin position="17"/>
        <end position="86"/>
    </location>
</feature>
<gene>
    <name evidence="2" type="ORF">Scep_005738</name>
</gene>
<dbReference type="Pfam" id="PF00240">
    <property type="entry name" value="ubiquitin"/>
    <property type="match status" value="1"/>
</dbReference>
<dbReference type="SMART" id="SM00213">
    <property type="entry name" value="UBQ"/>
    <property type="match status" value="1"/>
</dbReference>
<dbReference type="Gene3D" id="3.10.20.90">
    <property type="entry name" value="Phosphatidylinositol 3-kinase Catalytic Subunit, Chain A, domain 1"/>
    <property type="match status" value="1"/>
</dbReference>
<evidence type="ECO:0000259" key="1">
    <source>
        <dbReference type="PROSITE" id="PS50053"/>
    </source>
</evidence>
<reference evidence="2 3" key="1">
    <citation type="submission" date="2024-01" db="EMBL/GenBank/DDBJ databases">
        <title>Genome assemblies of Stephania.</title>
        <authorList>
            <person name="Yang L."/>
        </authorList>
    </citation>
    <scope>NUCLEOTIDE SEQUENCE [LARGE SCALE GENOMIC DNA]</scope>
    <source>
        <strain evidence="2">JXDWG</strain>
        <tissue evidence="2">Leaf</tissue>
    </source>
</reference>
<dbReference type="InterPro" id="IPR015496">
    <property type="entry name" value="Ubiquilin"/>
</dbReference>
<dbReference type="GO" id="GO:0006511">
    <property type="term" value="P:ubiquitin-dependent protein catabolic process"/>
    <property type="evidence" value="ECO:0007669"/>
    <property type="project" value="TreeGrafter"/>
</dbReference>
<sequence length="145" mass="16833">MTQRGRKRIRNMDPEFIEFTLKFKGESVPIIISENRRVRDMKSVVQLRTDVQVRNQKLIFKGRVLQDDDVTLKESEITNGCKITLLESSQRVGSSNMDENLVPPDESIEFTVKFKGEYHHLGGSESMRSEICCSKEEFSRMMISR</sequence>
<dbReference type="EMBL" id="JBBNAG010000002">
    <property type="protein sequence ID" value="KAK9159164.1"/>
    <property type="molecule type" value="Genomic_DNA"/>
</dbReference>
<organism evidence="2 3">
    <name type="scientific">Stephania cephalantha</name>
    <dbReference type="NCBI Taxonomy" id="152367"/>
    <lineage>
        <taxon>Eukaryota</taxon>
        <taxon>Viridiplantae</taxon>
        <taxon>Streptophyta</taxon>
        <taxon>Embryophyta</taxon>
        <taxon>Tracheophyta</taxon>
        <taxon>Spermatophyta</taxon>
        <taxon>Magnoliopsida</taxon>
        <taxon>Ranunculales</taxon>
        <taxon>Menispermaceae</taxon>
        <taxon>Menispermoideae</taxon>
        <taxon>Cissampelideae</taxon>
        <taxon>Stephania</taxon>
    </lineage>
</organism>
<dbReference type="AlphaFoldDB" id="A0AAP0KY06"/>
<keyword evidence="3" id="KW-1185">Reference proteome</keyword>
<protein>
    <recommendedName>
        <fullName evidence="1">Ubiquitin-like domain-containing protein</fullName>
    </recommendedName>
</protein>
<name>A0AAP0KY06_9MAGN</name>
<proteinExistence type="predicted"/>
<dbReference type="InterPro" id="IPR000626">
    <property type="entry name" value="Ubiquitin-like_dom"/>
</dbReference>
<dbReference type="PROSITE" id="PS50053">
    <property type="entry name" value="UBIQUITIN_2"/>
    <property type="match status" value="1"/>
</dbReference>
<dbReference type="InterPro" id="IPR029071">
    <property type="entry name" value="Ubiquitin-like_domsf"/>
</dbReference>
<dbReference type="SUPFAM" id="SSF54236">
    <property type="entry name" value="Ubiquitin-like"/>
    <property type="match status" value="1"/>
</dbReference>
<evidence type="ECO:0000313" key="2">
    <source>
        <dbReference type="EMBL" id="KAK9159164.1"/>
    </source>
</evidence>
<evidence type="ECO:0000313" key="3">
    <source>
        <dbReference type="Proteomes" id="UP001419268"/>
    </source>
</evidence>
<dbReference type="PANTHER" id="PTHR10677:SF3">
    <property type="entry name" value="FI07626P-RELATED"/>
    <property type="match status" value="1"/>
</dbReference>
<dbReference type="GO" id="GO:0031593">
    <property type="term" value="F:polyubiquitin modification-dependent protein binding"/>
    <property type="evidence" value="ECO:0007669"/>
    <property type="project" value="TreeGrafter"/>
</dbReference>
<dbReference type="Proteomes" id="UP001419268">
    <property type="component" value="Unassembled WGS sequence"/>
</dbReference>
<dbReference type="PANTHER" id="PTHR10677">
    <property type="entry name" value="UBIQUILIN"/>
    <property type="match status" value="1"/>
</dbReference>
<dbReference type="GO" id="GO:0005829">
    <property type="term" value="C:cytosol"/>
    <property type="evidence" value="ECO:0007669"/>
    <property type="project" value="TreeGrafter"/>
</dbReference>
<accession>A0AAP0KY06</accession>
<comment type="caution">
    <text evidence="2">The sequence shown here is derived from an EMBL/GenBank/DDBJ whole genome shotgun (WGS) entry which is preliminary data.</text>
</comment>